<keyword evidence="2" id="KW-1185">Reference proteome</keyword>
<sequence length="160" mass="17356">MTSFSLFCVLGLFLIIGHVALAQDSPTDFVNAHNVARTEVGVPNIIWDDTVAAFAQNYANQRTDCQLLHSSGDHGGYGENIAMSFGDFSGTGAVEMWVDEIGNYDHDSNSCVGGECLHYTQVVWKDTVRVGCAKVRCDNGGTFITCNYDPPGNFEGESPY</sequence>
<name>A0ACB0I8U0_TRIPR</name>
<gene>
    <name evidence="1" type="ORF">MILVUS5_LOCUS738</name>
</gene>
<reference evidence="1" key="1">
    <citation type="submission" date="2023-10" db="EMBL/GenBank/DDBJ databases">
        <authorList>
            <person name="Rodriguez Cubillos JULIANA M."/>
            <person name="De Vega J."/>
        </authorList>
    </citation>
    <scope>NUCLEOTIDE SEQUENCE</scope>
</reference>
<comment type="caution">
    <text evidence="1">The sequence shown here is derived from an EMBL/GenBank/DDBJ whole genome shotgun (WGS) entry which is preliminary data.</text>
</comment>
<organism evidence="1 2">
    <name type="scientific">Trifolium pratense</name>
    <name type="common">Red clover</name>
    <dbReference type="NCBI Taxonomy" id="57577"/>
    <lineage>
        <taxon>Eukaryota</taxon>
        <taxon>Viridiplantae</taxon>
        <taxon>Streptophyta</taxon>
        <taxon>Embryophyta</taxon>
        <taxon>Tracheophyta</taxon>
        <taxon>Spermatophyta</taxon>
        <taxon>Magnoliopsida</taxon>
        <taxon>eudicotyledons</taxon>
        <taxon>Gunneridae</taxon>
        <taxon>Pentapetalae</taxon>
        <taxon>rosids</taxon>
        <taxon>fabids</taxon>
        <taxon>Fabales</taxon>
        <taxon>Fabaceae</taxon>
        <taxon>Papilionoideae</taxon>
        <taxon>50 kb inversion clade</taxon>
        <taxon>NPAAA clade</taxon>
        <taxon>Hologalegina</taxon>
        <taxon>IRL clade</taxon>
        <taxon>Trifolieae</taxon>
        <taxon>Trifolium</taxon>
    </lineage>
</organism>
<protein>
    <submittedName>
        <fullName evidence="1">Uncharacterized protein</fullName>
    </submittedName>
</protein>
<dbReference type="EMBL" id="CASHSV030000001">
    <property type="protein sequence ID" value="CAJ2628526.1"/>
    <property type="molecule type" value="Genomic_DNA"/>
</dbReference>
<proteinExistence type="predicted"/>
<evidence type="ECO:0000313" key="2">
    <source>
        <dbReference type="Proteomes" id="UP001177021"/>
    </source>
</evidence>
<evidence type="ECO:0000313" key="1">
    <source>
        <dbReference type="EMBL" id="CAJ2628526.1"/>
    </source>
</evidence>
<accession>A0ACB0I8U0</accession>
<dbReference type="Proteomes" id="UP001177021">
    <property type="component" value="Unassembled WGS sequence"/>
</dbReference>